<dbReference type="InterPro" id="IPR036249">
    <property type="entry name" value="Thioredoxin-like_sf"/>
</dbReference>
<dbReference type="OrthoDB" id="913780at2759"/>
<dbReference type="SUPFAM" id="SSF52833">
    <property type="entry name" value="Thioredoxin-like"/>
    <property type="match status" value="1"/>
</dbReference>
<gene>
    <name evidence="2" type="ORF">RchiOBHm_Chr4g0427881</name>
</gene>
<feature type="compositionally biased region" description="Low complexity" evidence="1">
    <location>
        <begin position="225"/>
        <end position="244"/>
    </location>
</feature>
<accession>A0A2P6QZX7</accession>
<feature type="region of interest" description="Disordered" evidence="1">
    <location>
        <begin position="136"/>
        <end position="179"/>
    </location>
</feature>
<dbReference type="OMA" id="AVACKCM"/>
<dbReference type="Gene3D" id="3.40.30.10">
    <property type="entry name" value="Glutaredoxin"/>
    <property type="match status" value="1"/>
</dbReference>
<dbReference type="EMBL" id="PDCK01000042">
    <property type="protein sequence ID" value="PRQ39679.1"/>
    <property type="molecule type" value="Genomic_DNA"/>
</dbReference>
<dbReference type="Proteomes" id="UP000238479">
    <property type="component" value="Chromosome 4"/>
</dbReference>
<evidence type="ECO:0000313" key="2">
    <source>
        <dbReference type="EMBL" id="PRQ39679.1"/>
    </source>
</evidence>
<feature type="region of interest" description="Disordered" evidence="1">
    <location>
        <begin position="223"/>
        <end position="244"/>
    </location>
</feature>
<reference evidence="2 3" key="1">
    <citation type="journal article" date="2018" name="Nat. Genet.">
        <title>The Rosa genome provides new insights in the design of modern roses.</title>
        <authorList>
            <person name="Bendahmane M."/>
        </authorList>
    </citation>
    <scope>NUCLEOTIDE SEQUENCE [LARGE SCALE GENOMIC DNA]</scope>
    <source>
        <strain evidence="3">cv. Old Blush</strain>
    </source>
</reference>
<keyword evidence="2" id="KW-0808">Transferase</keyword>
<organism evidence="2 3">
    <name type="scientific">Rosa chinensis</name>
    <name type="common">China rose</name>
    <dbReference type="NCBI Taxonomy" id="74649"/>
    <lineage>
        <taxon>Eukaryota</taxon>
        <taxon>Viridiplantae</taxon>
        <taxon>Streptophyta</taxon>
        <taxon>Embryophyta</taxon>
        <taxon>Tracheophyta</taxon>
        <taxon>Spermatophyta</taxon>
        <taxon>Magnoliopsida</taxon>
        <taxon>eudicotyledons</taxon>
        <taxon>Gunneridae</taxon>
        <taxon>Pentapetalae</taxon>
        <taxon>rosids</taxon>
        <taxon>fabids</taxon>
        <taxon>Rosales</taxon>
        <taxon>Rosaceae</taxon>
        <taxon>Rosoideae</taxon>
        <taxon>Rosoideae incertae sedis</taxon>
        <taxon>Rosa</taxon>
    </lineage>
</organism>
<dbReference type="AlphaFoldDB" id="A0A2P6QZX7"/>
<dbReference type="Gramene" id="PRQ39679">
    <property type="protein sequence ID" value="PRQ39679"/>
    <property type="gene ID" value="RchiOBHm_Chr4g0427881"/>
</dbReference>
<dbReference type="GO" id="GO:0004144">
    <property type="term" value="F:diacylglycerol O-acyltransferase activity"/>
    <property type="evidence" value="ECO:0007669"/>
    <property type="project" value="UniProtKB-EC"/>
</dbReference>
<sequence length="358" mass="37762">MEVSGLVSRQVPCFSGAGIDTRSANSSFSGDVHFPGRNEFGVSLRTRRAMSSGFCDKGHVEYYYSGPRCGGNKKEKEIKKKLKLLKGLSELSASSQISTGLDSEEGLAAQVQGKLISEGAEALLQKLEQVRAAEKELKKKKKEEKARLKAERMNTMKDCESSSSSSSSSSESSESECGEVVDMNSLRGEVPAQLILEGLQPSTQGGVALLTQPSSVTTLQEDESCTGTSTSCGSSDSIGPNNAASSSVMEASVVTKIEVCMGKKCKTSGGVALLEEFERLMGVEGSVVGCKCMGKCKNGPNVRVLNSLDEIESEEGTEDSVRNPTNPLYIGVGLEDVSLIVANLMGGVKKDLGLAPAT</sequence>
<proteinExistence type="predicted"/>
<comment type="caution">
    <text evidence="2">The sequence shown here is derived from an EMBL/GenBank/DDBJ whole genome shotgun (WGS) entry which is preliminary data.</text>
</comment>
<feature type="compositionally biased region" description="Low complexity" evidence="1">
    <location>
        <begin position="161"/>
        <end position="172"/>
    </location>
</feature>
<feature type="compositionally biased region" description="Basic and acidic residues" evidence="1">
    <location>
        <begin position="136"/>
        <end position="160"/>
    </location>
</feature>
<name>A0A2P6QZX7_ROSCH</name>
<dbReference type="EC" id="2.3.1.20" evidence="2"/>
<dbReference type="STRING" id="74649.A0A2P6QZX7"/>
<keyword evidence="3" id="KW-1185">Reference proteome</keyword>
<dbReference type="CDD" id="cd02980">
    <property type="entry name" value="TRX_Fd_family"/>
    <property type="match status" value="1"/>
</dbReference>
<keyword evidence="2" id="KW-0012">Acyltransferase</keyword>
<evidence type="ECO:0000256" key="1">
    <source>
        <dbReference type="SAM" id="MobiDB-lite"/>
    </source>
</evidence>
<protein>
    <submittedName>
        <fullName evidence="2">Putative diacylglycerol O-acyltransferase</fullName>
        <ecNumber evidence="2">2.3.1.20</ecNumber>
    </submittedName>
</protein>
<evidence type="ECO:0000313" key="3">
    <source>
        <dbReference type="Proteomes" id="UP000238479"/>
    </source>
</evidence>